<dbReference type="Pfam" id="PF03710">
    <property type="entry name" value="GlnE"/>
    <property type="match status" value="2"/>
</dbReference>
<dbReference type="Pfam" id="PF08335">
    <property type="entry name" value="GlnD_UR_UTase"/>
    <property type="match status" value="2"/>
</dbReference>
<organism evidence="9 10">
    <name type="scientific">Candidatus Avipropionibacterium avicola</name>
    <dbReference type="NCBI Taxonomy" id="2840701"/>
    <lineage>
        <taxon>Bacteria</taxon>
        <taxon>Bacillati</taxon>
        <taxon>Actinomycetota</taxon>
        <taxon>Actinomycetes</taxon>
        <taxon>Propionibacteriales</taxon>
        <taxon>Propionibacteriaceae</taxon>
        <taxon>Propionibacteriaceae incertae sedis</taxon>
        <taxon>Candidatus Avipropionibacterium</taxon>
    </lineage>
</organism>
<gene>
    <name evidence="9" type="ORF">IAA98_06335</name>
</gene>
<protein>
    <submittedName>
        <fullName evidence="9">Bifunctional [glutamine synthetase] adenylyltransferase/[glutamine synthetase]-adenylyl-L-tyrosine phosphorylase</fullName>
        <ecNumber evidence="9">2.7.7.42</ecNumber>
        <ecNumber evidence="9">2.7.7.89</ecNumber>
    </submittedName>
</protein>
<proteinExistence type="predicted"/>
<evidence type="ECO:0000256" key="1">
    <source>
        <dbReference type="ARBA" id="ARBA00022679"/>
    </source>
</evidence>
<dbReference type="Proteomes" id="UP000886842">
    <property type="component" value="Unassembled WGS sequence"/>
</dbReference>
<accession>A0A9D1KMW8</accession>
<evidence type="ECO:0000256" key="3">
    <source>
        <dbReference type="ARBA" id="ARBA00022741"/>
    </source>
</evidence>
<dbReference type="EC" id="2.7.7.42" evidence="9"/>
<evidence type="ECO:0000259" key="7">
    <source>
        <dbReference type="Pfam" id="PF03710"/>
    </source>
</evidence>
<evidence type="ECO:0000256" key="4">
    <source>
        <dbReference type="ARBA" id="ARBA00022840"/>
    </source>
</evidence>
<dbReference type="Gene3D" id="1.20.120.330">
    <property type="entry name" value="Nucleotidyltransferases domain 2"/>
    <property type="match status" value="2"/>
</dbReference>
<dbReference type="InterPro" id="IPR005190">
    <property type="entry name" value="GlnE_rpt_dom"/>
</dbReference>
<reference evidence="9" key="2">
    <citation type="journal article" date="2021" name="PeerJ">
        <title>Extensive microbial diversity within the chicken gut microbiome revealed by metagenomics and culture.</title>
        <authorList>
            <person name="Gilroy R."/>
            <person name="Ravi A."/>
            <person name="Getino M."/>
            <person name="Pursley I."/>
            <person name="Horton D.L."/>
            <person name="Alikhan N.F."/>
            <person name="Baker D."/>
            <person name="Gharbi K."/>
            <person name="Hall N."/>
            <person name="Watson M."/>
            <person name="Adriaenssens E.M."/>
            <person name="Foster-Nyarko E."/>
            <person name="Jarju S."/>
            <person name="Secka A."/>
            <person name="Antonio M."/>
            <person name="Oren A."/>
            <person name="Chaudhuri R.R."/>
            <person name="La Ragione R."/>
            <person name="Hildebrand F."/>
            <person name="Pallen M.J."/>
        </authorList>
    </citation>
    <scope>NUCLEOTIDE SEQUENCE</scope>
    <source>
        <strain evidence="9">ChiGjej1B1-24693</strain>
    </source>
</reference>
<dbReference type="SUPFAM" id="SSF81301">
    <property type="entry name" value="Nucleotidyltransferase"/>
    <property type="match status" value="2"/>
</dbReference>
<dbReference type="PANTHER" id="PTHR30621:SF0">
    <property type="entry name" value="BIFUNCTIONAL GLUTAMINE SYNTHETASE ADENYLYLTRANSFERASE_ADENYLYL-REMOVING ENZYME"/>
    <property type="match status" value="1"/>
</dbReference>
<feature type="domain" description="Glutamate-ammonia ligase adenylyltransferase repeated" evidence="7">
    <location>
        <begin position="587"/>
        <end position="812"/>
    </location>
</feature>
<keyword evidence="3" id="KW-0547">Nucleotide-binding</keyword>
<feature type="domain" description="PII-uridylyltransferase/Glutamine-synthetase adenylyltransferase" evidence="8">
    <location>
        <begin position="837"/>
        <end position="952"/>
    </location>
</feature>
<reference evidence="9" key="1">
    <citation type="submission" date="2020-10" db="EMBL/GenBank/DDBJ databases">
        <authorList>
            <person name="Gilroy R."/>
        </authorList>
    </citation>
    <scope>NUCLEOTIDE SEQUENCE</scope>
    <source>
        <strain evidence="9">ChiGjej1B1-24693</strain>
    </source>
</reference>
<dbReference type="NCBIfam" id="NF010707">
    <property type="entry name" value="PRK14109.1"/>
    <property type="match status" value="1"/>
</dbReference>
<dbReference type="InterPro" id="IPR043519">
    <property type="entry name" value="NT_sf"/>
</dbReference>
<dbReference type="EMBL" id="DVLP01000193">
    <property type="protein sequence ID" value="HIT75182.1"/>
    <property type="molecule type" value="Genomic_DNA"/>
</dbReference>
<evidence type="ECO:0000256" key="6">
    <source>
        <dbReference type="ARBA" id="ARBA00023268"/>
    </source>
</evidence>
<keyword evidence="4" id="KW-0067">ATP-binding</keyword>
<sequence length="982" mass="107298">MTRQHTTIGQLARLGLHDPTHAAEALDRWALPAEVSADLVERLGASADPDQVVSGLDRLFDTAPQQTTALISAAPTADRLVALLAGSRSLGHHLAAHPDQLVELEEPAQRRSREHWRTSFLTAVGADPDAEAPVATDPTAADRLRLAYRAALITVAVRDLMADEPTEVMEDVAGELADLADAVVEAALAAARAEVGEAWQQCRLAIVALGKCGAQELNYVSDVDVVYVAEPPVGSEVGTDTAMRAATRLAAAVARICSGYSAAGRIWELDAALRPEGSAGPLVRTLASMQTYYDKWAKTWEFQAMLKARAMAGDLELGQDFCAMVAERVWRAGERPGFVVDARAMRRRVVEHIPSEHSDRELKLGVGGLRDVEFSVQLLQLVHGRADERLRERATLPALRSLVTYGYVGRSDGADLAESYAFVRTLEHRIQMEDLRRTHLLPDDPDRLRALARGLGLGSGDDLVRQWRRHARRVEQLHQRVFYSPVLTAVSRIRTDELQLTTGAAEDRLQALGFADPKAALGHVAALTSGVSRQAEIQRQLLPVMLGWLADAPSPDHGLLAFRQISEALGRTPWYLRALRDEGTTAQRLAKLLASSRYVVNLLQRTPEAVQLLAREEAPGVRTYEQWRGEMSSAARRQEDPVRAIQAIRAVRQRGLLRVAGADVLAAISVDDVGRSLAALTSATIDTALEVVMRGWSGPPIAAIAMGRWGGQEMSYASDADAMFVMADGGKDGALAEATKLLTRLRSGLTSPGPVPGIEIDLGLRPEGSGGPIIRTMNAYRTYYARWSSTWEMQALVRAGVGAGDAELGAELMAEIDQHRWPDGGLNDDQRAEIRRLKARMEAERLPRGVDRRDHLKLGPGGLSDVEWTVQMIQLDHAAAHPPLRTTRTMVALDAARELELIGREDHDTLASAWRLASRIRDLSMLVRGRPSDTMPSDTRELAAVAELMDYPVPGASLLQSDQRRLARQAVNVVDRLFWGQD</sequence>
<feature type="domain" description="Glutamate-ammonia ligase adenylyltransferase repeated" evidence="7">
    <location>
        <begin position="79"/>
        <end position="321"/>
    </location>
</feature>
<keyword evidence="1 9" id="KW-0808">Transferase</keyword>
<dbReference type="CDD" id="cd05401">
    <property type="entry name" value="NT_GlnE_GlnD_like"/>
    <property type="match status" value="1"/>
</dbReference>
<comment type="caution">
    <text evidence="9">The sequence shown here is derived from an EMBL/GenBank/DDBJ whole genome shotgun (WGS) entry which is preliminary data.</text>
</comment>
<dbReference type="GO" id="GO:0008882">
    <property type="term" value="F:[glutamate-ammonia-ligase] adenylyltransferase activity"/>
    <property type="evidence" value="ECO:0007669"/>
    <property type="project" value="UniProtKB-EC"/>
</dbReference>
<keyword evidence="6" id="KW-0511">Multifunctional enzyme</keyword>
<dbReference type="GO" id="GO:0005524">
    <property type="term" value="F:ATP binding"/>
    <property type="evidence" value="ECO:0007669"/>
    <property type="project" value="UniProtKB-KW"/>
</dbReference>
<dbReference type="GO" id="GO:0047388">
    <property type="term" value="F:[glutamine synthetase]-adenylyl-L-tyrosine phosphorylase activity"/>
    <property type="evidence" value="ECO:0007669"/>
    <property type="project" value="UniProtKB-EC"/>
</dbReference>
<dbReference type="GO" id="GO:0000820">
    <property type="term" value="P:regulation of glutamine family amino acid metabolic process"/>
    <property type="evidence" value="ECO:0007669"/>
    <property type="project" value="TreeGrafter"/>
</dbReference>
<dbReference type="EC" id="2.7.7.89" evidence="9"/>
<dbReference type="InterPro" id="IPR013546">
    <property type="entry name" value="PII_UdlTrfase/GS_AdlTrfase"/>
</dbReference>
<feature type="domain" description="PII-uridylyltransferase/Glutamine-synthetase adenylyltransferase" evidence="8">
    <location>
        <begin position="343"/>
        <end position="482"/>
    </location>
</feature>
<keyword evidence="5" id="KW-0460">Magnesium</keyword>
<dbReference type="SUPFAM" id="SSF81593">
    <property type="entry name" value="Nucleotidyltransferase substrate binding subunit/domain"/>
    <property type="match status" value="2"/>
</dbReference>
<dbReference type="Gene3D" id="3.30.460.10">
    <property type="entry name" value="Beta Polymerase, domain 2"/>
    <property type="match status" value="2"/>
</dbReference>
<evidence type="ECO:0000313" key="10">
    <source>
        <dbReference type="Proteomes" id="UP000886842"/>
    </source>
</evidence>
<dbReference type="GO" id="GO:0005829">
    <property type="term" value="C:cytosol"/>
    <property type="evidence" value="ECO:0007669"/>
    <property type="project" value="TreeGrafter"/>
</dbReference>
<evidence type="ECO:0000256" key="2">
    <source>
        <dbReference type="ARBA" id="ARBA00022695"/>
    </source>
</evidence>
<evidence type="ECO:0000259" key="8">
    <source>
        <dbReference type="Pfam" id="PF08335"/>
    </source>
</evidence>
<dbReference type="InterPro" id="IPR023057">
    <property type="entry name" value="GlnE"/>
</dbReference>
<evidence type="ECO:0000313" key="9">
    <source>
        <dbReference type="EMBL" id="HIT75182.1"/>
    </source>
</evidence>
<dbReference type="AlphaFoldDB" id="A0A9D1KMW8"/>
<evidence type="ECO:0000256" key="5">
    <source>
        <dbReference type="ARBA" id="ARBA00022842"/>
    </source>
</evidence>
<name>A0A9D1KMW8_9ACTN</name>
<dbReference type="PANTHER" id="PTHR30621">
    <property type="entry name" value="GLUTAMINE SYNTHETASE ADENYLYLTRANSFERASE"/>
    <property type="match status" value="1"/>
</dbReference>
<keyword evidence="2 9" id="KW-0548">Nucleotidyltransferase</keyword>